<feature type="non-terminal residue" evidence="2">
    <location>
        <position position="1"/>
    </location>
</feature>
<feature type="signal peptide" evidence="1">
    <location>
        <begin position="1"/>
        <end position="34"/>
    </location>
</feature>
<proteinExistence type="predicted"/>
<name>A0AAV5TXD7_9BILA</name>
<sequence length="145" mass="16108">RFTSHLIHSLSLSKFFSMLAATILLAVILPFAESAVTCTSCELKNATDCTGTPCDGNYCKYERTKPLDGMPFVRRSCAYYNYAEFPDGTKTEITNQCDKATIDGVEYAFEVCNCGDLCDTHCNSGTRLFSIFSIVLLPVIYVTKY</sequence>
<evidence type="ECO:0000313" key="3">
    <source>
        <dbReference type="Proteomes" id="UP001432027"/>
    </source>
</evidence>
<protein>
    <submittedName>
        <fullName evidence="2">Uncharacterized protein</fullName>
    </submittedName>
</protein>
<comment type="caution">
    <text evidence="2">The sequence shown here is derived from an EMBL/GenBank/DDBJ whole genome shotgun (WGS) entry which is preliminary data.</text>
</comment>
<feature type="chain" id="PRO_5043529006" evidence="1">
    <location>
        <begin position="35"/>
        <end position="145"/>
    </location>
</feature>
<accession>A0AAV5TXD7</accession>
<dbReference type="AlphaFoldDB" id="A0AAV5TXD7"/>
<reference evidence="2" key="1">
    <citation type="submission" date="2023-10" db="EMBL/GenBank/DDBJ databases">
        <title>Genome assembly of Pristionchus species.</title>
        <authorList>
            <person name="Yoshida K."/>
            <person name="Sommer R.J."/>
        </authorList>
    </citation>
    <scope>NUCLEOTIDE SEQUENCE</scope>
    <source>
        <strain evidence="2">RS0144</strain>
    </source>
</reference>
<keyword evidence="3" id="KW-1185">Reference proteome</keyword>
<gene>
    <name evidence="2" type="ORF">PENTCL1PPCAC_21032</name>
</gene>
<evidence type="ECO:0000313" key="2">
    <source>
        <dbReference type="EMBL" id="GMS98857.1"/>
    </source>
</evidence>
<dbReference type="Proteomes" id="UP001432027">
    <property type="component" value="Unassembled WGS sequence"/>
</dbReference>
<evidence type="ECO:0000256" key="1">
    <source>
        <dbReference type="SAM" id="SignalP"/>
    </source>
</evidence>
<dbReference type="EMBL" id="BTSX01000005">
    <property type="protein sequence ID" value="GMS98857.1"/>
    <property type="molecule type" value="Genomic_DNA"/>
</dbReference>
<organism evidence="2 3">
    <name type="scientific">Pristionchus entomophagus</name>
    <dbReference type="NCBI Taxonomy" id="358040"/>
    <lineage>
        <taxon>Eukaryota</taxon>
        <taxon>Metazoa</taxon>
        <taxon>Ecdysozoa</taxon>
        <taxon>Nematoda</taxon>
        <taxon>Chromadorea</taxon>
        <taxon>Rhabditida</taxon>
        <taxon>Rhabditina</taxon>
        <taxon>Diplogasteromorpha</taxon>
        <taxon>Diplogasteroidea</taxon>
        <taxon>Neodiplogasteridae</taxon>
        <taxon>Pristionchus</taxon>
    </lineage>
</organism>
<keyword evidence="1" id="KW-0732">Signal</keyword>